<dbReference type="Proteomes" id="UP000093000">
    <property type="component" value="Unassembled WGS sequence"/>
</dbReference>
<reference evidence="6 7" key="1">
    <citation type="submission" date="2016-03" db="EMBL/GenBank/DDBJ databases">
        <title>Choanephora cucurbitarum.</title>
        <authorList>
            <person name="Min B."/>
            <person name="Park H."/>
            <person name="Park J.-H."/>
            <person name="Shin H.-D."/>
            <person name="Choi I.-G."/>
        </authorList>
    </citation>
    <scope>NUCLEOTIDE SEQUENCE [LARGE SCALE GENOMIC DNA]</scope>
    <source>
        <strain evidence="6 7">KUS-F28377</strain>
    </source>
</reference>
<name>A0A1C7NKW3_9FUNG</name>
<dbReference type="STRING" id="101091.A0A1C7NKW3"/>
<evidence type="ECO:0000256" key="2">
    <source>
        <dbReference type="PROSITE-ProRule" id="PRU00285"/>
    </source>
</evidence>
<dbReference type="CDD" id="cd06464">
    <property type="entry name" value="ACD_sHsps-like"/>
    <property type="match status" value="1"/>
</dbReference>
<evidence type="ECO:0000313" key="7">
    <source>
        <dbReference type="Proteomes" id="UP000093000"/>
    </source>
</evidence>
<feature type="compositionally biased region" description="Polar residues" evidence="4">
    <location>
        <begin position="127"/>
        <end position="136"/>
    </location>
</feature>
<evidence type="ECO:0000259" key="5">
    <source>
        <dbReference type="PROSITE" id="PS01031"/>
    </source>
</evidence>
<evidence type="ECO:0000256" key="1">
    <source>
        <dbReference type="ARBA" id="ARBA00023016"/>
    </source>
</evidence>
<dbReference type="InterPro" id="IPR008978">
    <property type="entry name" value="HSP20-like_chaperone"/>
</dbReference>
<dbReference type="OrthoDB" id="1431247at2759"/>
<dbReference type="PANTHER" id="PTHR11527">
    <property type="entry name" value="HEAT-SHOCK PROTEIN 20 FAMILY MEMBER"/>
    <property type="match status" value="1"/>
</dbReference>
<feature type="region of interest" description="Disordered" evidence="4">
    <location>
        <begin position="96"/>
        <end position="137"/>
    </location>
</feature>
<evidence type="ECO:0000313" key="6">
    <source>
        <dbReference type="EMBL" id="OBZ89705.1"/>
    </source>
</evidence>
<dbReference type="InterPro" id="IPR002068">
    <property type="entry name" value="A-crystallin/Hsp20_dom"/>
</dbReference>
<dbReference type="Gene3D" id="2.60.40.790">
    <property type="match status" value="1"/>
</dbReference>
<comment type="similarity">
    <text evidence="2 3">Belongs to the small heat shock protein (HSP20) family.</text>
</comment>
<gene>
    <name evidence="6" type="primary">hsp30_1</name>
    <name evidence="6" type="ORF">A0J61_02254</name>
</gene>
<evidence type="ECO:0000256" key="4">
    <source>
        <dbReference type="SAM" id="MobiDB-lite"/>
    </source>
</evidence>
<accession>A0A1C7NKW3</accession>
<dbReference type="PROSITE" id="PS01031">
    <property type="entry name" value="SHSP"/>
    <property type="match status" value="1"/>
</dbReference>
<keyword evidence="1 6" id="KW-0346">Stress response</keyword>
<dbReference type="FunCoup" id="A0A1C7NKW3">
    <property type="interactions" value="189"/>
</dbReference>
<dbReference type="InParanoid" id="A0A1C7NKW3"/>
<organism evidence="6 7">
    <name type="scientific">Choanephora cucurbitarum</name>
    <dbReference type="NCBI Taxonomy" id="101091"/>
    <lineage>
        <taxon>Eukaryota</taxon>
        <taxon>Fungi</taxon>
        <taxon>Fungi incertae sedis</taxon>
        <taxon>Mucoromycota</taxon>
        <taxon>Mucoromycotina</taxon>
        <taxon>Mucoromycetes</taxon>
        <taxon>Mucorales</taxon>
        <taxon>Mucorineae</taxon>
        <taxon>Choanephoraceae</taxon>
        <taxon>Choanephoroideae</taxon>
        <taxon>Choanephora</taxon>
    </lineage>
</organism>
<proteinExistence type="inferred from homology"/>
<feature type="domain" description="SHSP" evidence="5">
    <location>
        <begin position="47"/>
        <end position="190"/>
    </location>
</feature>
<protein>
    <submittedName>
        <fullName evidence="6">Heat shock protein</fullName>
    </submittedName>
</protein>
<evidence type="ECO:0000256" key="3">
    <source>
        <dbReference type="RuleBase" id="RU003616"/>
    </source>
</evidence>
<dbReference type="SUPFAM" id="SSF49764">
    <property type="entry name" value="HSP20-like chaperones"/>
    <property type="match status" value="1"/>
</dbReference>
<dbReference type="Pfam" id="PF00011">
    <property type="entry name" value="HSP20"/>
    <property type="match status" value="1"/>
</dbReference>
<keyword evidence="7" id="KW-1185">Reference proteome</keyword>
<dbReference type="InterPro" id="IPR031107">
    <property type="entry name" value="Small_HSP"/>
</dbReference>
<feature type="compositionally biased region" description="Basic and acidic residues" evidence="4">
    <location>
        <begin position="96"/>
        <end position="110"/>
    </location>
</feature>
<comment type="caution">
    <text evidence="6">The sequence shown here is derived from an EMBL/GenBank/DDBJ whole genome shotgun (WGS) entry which is preliminary data.</text>
</comment>
<dbReference type="EMBL" id="LUGH01000082">
    <property type="protein sequence ID" value="OBZ89705.1"/>
    <property type="molecule type" value="Genomic_DNA"/>
</dbReference>
<dbReference type="AlphaFoldDB" id="A0A1C7NKW3"/>
<sequence length="190" mass="22013">MAFNQRLIADALCDMQRAMAVFEQPFFQSFFDQRAVEPKHHKKDNHRGLVSRFPATDMVEKPDLYELHAEIPGYDKKDLKIEVPDDHTLILSGSVKKERHECPAEDKTSNVKEQQQQQVVHKKEQDSQMTRHTSSPKWWVNERMTGAFSRTFSFPESIDAERIKASSEDGILKVIIPKANKNSSRFIQID</sequence>